<evidence type="ECO:0000313" key="2">
    <source>
        <dbReference type="EMBL" id="GMH89180.1"/>
    </source>
</evidence>
<sequence>MEKCRPQIGAQRAGRLGADNPASSIAPSLTSTSLRSRDERISELEKKLQSLTEDSSKKDVALKKYQKFYSDIKARSQRAKKNAIPLHGQKRGGTNMRYNALNAVQVQQQQQQQQQNNNI</sequence>
<feature type="compositionally biased region" description="Polar residues" evidence="1">
    <location>
        <begin position="21"/>
        <end position="34"/>
    </location>
</feature>
<evidence type="ECO:0000256" key="1">
    <source>
        <dbReference type="SAM" id="MobiDB-lite"/>
    </source>
</evidence>
<dbReference type="AlphaFoldDB" id="A0A9W7ETB4"/>
<organism evidence="2 3">
    <name type="scientific">Triparma laevis f. inornata</name>
    <dbReference type="NCBI Taxonomy" id="1714386"/>
    <lineage>
        <taxon>Eukaryota</taxon>
        <taxon>Sar</taxon>
        <taxon>Stramenopiles</taxon>
        <taxon>Ochrophyta</taxon>
        <taxon>Bolidophyceae</taxon>
        <taxon>Parmales</taxon>
        <taxon>Triparmaceae</taxon>
        <taxon>Triparma</taxon>
    </lineage>
</organism>
<name>A0A9W7ETB4_9STRA</name>
<protein>
    <submittedName>
        <fullName evidence="2">Uncharacterized protein</fullName>
    </submittedName>
</protein>
<comment type="caution">
    <text evidence="2">The sequence shown here is derived from an EMBL/GenBank/DDBJ whole genome shotgun (WGS) entry which is preliminary data.</text>
</comment>
<feature type="region of interest" description="Disordered" evidence="1">
    <location>
        <begin position="1"/>
        <end position="40"/>
    </location>
</feature>
<dbReference type="Proteomes" id="UP001162640">
    <property type="component" value="Unassembled WGS sequence"/>
</dbReference>
<proteinExistence type="predicted"/>
<reference evidence="3" key="1">
    <citation type="journal article" date="2023" name="Commun. Biol.">
        <title>Genome analysis of Parmales, the sister group of diatoms, reveals the evolutionary specialization of diatoms from phago-mixotrophs to photoautotrophs.</title>
        <authorList>
            <person name="Ban H."/>
            <person name="Sato S."/>
            <person name="Yoshikawa S."/>
            <person name="Yamada K."/>
            <person name="Nakamura Y."/>
            <person name="Ichinomiya M."/>
            <person name="Sato N."/>
            <person name="Blanc-Mathieu R."/>
            <person name="Endo H."/>
            <person name="Kuwata A."/>
            <person name="Ogata H."/>
        </authorList>
    </citation>
    <scope>NUCLEOTIDE SEQUENCE [LARGE SCALE GENOMIC DNA]</scope>
</reference>
<gene>
    <name evidence="2" type="ORF">TL16_g11378</name>
</gene>
<accession>A0A9W7ETB4</accession>
<dbReference type="EMBL" id="BLQM01000425">
    <property type="protein sequence ID" value="GMH89180.1"/>
    <property type="molecule type" value="Genomic_DNA"/>
</dbReference>
<evidence type="ECO:0000313" key="3">
    <source>
        <dbReference type="Proteomes" id="UP001162640"/>
    </source>
</evidence>